<reference evidence="2 3" key="1">
    <citation type="journal article" date="2024" name="J Genomics">
        <title>Draft genome sequencing and assembly of Favolaschia claudopus CIRM-BRFM 2984 isolated from oak limbs.</title>
        <authorList>
            <person name="Navarro D."/>
            <person name="Drula E."/>
            <person name="Chaduli D."/>
            <person name="Cazenave R."/>
            <person name="Ahrendt S."/>
            <person name="Wang J."/>
            <person name="Lipzen A."/>
            <person name="Daum C."/>
            <person name="Barry K."/>
            <person name="Grigoriev I.V."/>
            <person name="Favel A."/>
            <person name="Rosso M.N."/>
            <person name="Martin F."/>
        </authorList>
    </citation>
    <scope>NUCLEOTIDE SEQUENCE [LARGE SCALE GENOMIC DNA]</scope>
    <source>
        <strain evidence="2 3">CIRM-BRFM 2984</strain>
    </source>
</reference>
<organism evidence="2 3">
    <name type="scientific">Favolaschia claudopus</name>
    <dbReference type="NCBI Taxonomy" id="2862362"/>
    <lineage>
        <taxon>Eukaryota</taxon>
        <taxon>Fungi</taxon>
        <taxon>Dikarya</taxon>
        <taxon>Basidiomycota</taxon>
        <taxon>Agaricomycotina</taxon>
        <taxon>Agaricomycetes</taxon>
        <taxon>Agaricomycetidae</taxon>
        <taxon>Agaricales</taxon>
        <taxon>Marasmiineae</taxon>
        <taxon>Mycenaceae</taxon>
        <taxon>Favolaschia</taxon>
    </lineage>
</organism>
<evidence type="ECO:0000313" key="2">
    <source>
        <dbReference type="EMBL" id="KAK7036916.1"/>
    </source>
</evidence>
<gene>
    <name evidence="2" type="ORF">R3P38DRAFT_2516717</name>
</gene>
<keyword evidence="3" id="KW-1185">Reference proteome</keyword>
<evidence type="ECO:0000313" key="3">
    <source>
        <dbReference type="Proteomes" id="UP001362999"/>
    </source>
</evidence>
<feature type="region of interest" description="Disordered" evidence="1">
    <location>
        <begin position="334"/>
        <end position="374"/>
    </location>
</feature>
<evidence type="ECO:0008006" key="4">
    <source>
        <dbReference type="Google" id="ProtNLM"/>
    </source>
</evidence>
<sequence length="374" mass="40489">MTSATTGFLTLAKDLDKLSVNKAEGWSYWKDKIINTVFAADGVTKGIVNGTTKRPTDAEKAVDWDKRNTIAAAVIRALTDSNTRSIYANEDGGAAIFAALCKRFDKSTFTTRSAARAAFHRCLHDPSQPISIYLDRITSLRDRLNDLLPKEEKVSDTYLKDVILTNLHSSYATAKLNLLGSASGVVLPRLELDQCKTILSSTGPDWNVEEEADKLLQSVGATVKVEPQDMTNAYVALSGSSPRGGVGTTVSGGATGSHRGDGFVDRQGNRWCDMSMDGCHRCGGRSHKAVSCIKEMPPEVKEWCLNRAYETAQLAADSTHFAAESTHPVASYFAQEPSAPSPSSHGHSFYHAVPDAPEYGGQGRLDFTDDDFDA</sequence>
<name>A0AAW0CDJ5_9AGAR</name>
<dbReference type="AlphaFoldDB" id="A0AAW0CDJ5"/>
<evidence type="ECO:0000256" key="1">
    <source>
        <dbReference type="SAM" id="MobiDB-lite"/>
    </source>
</evidence>
<dbReference type="Pfam" id="PF14223">
    <property type="entry name" value="Retrotran_gag_2"/>
    <property type="match status" value="1"/>
</dbReference>
<protein>
    <recommendedName>
        <fullName evidence="4">Gag protein</fullName>
    </recommendedName>
</protein>
<accession>A0AAW0CDJ5</accession>
<comment type="caution">
    <text evidence="2">The sequence shown here is derived from an EMBL/GenBank/DDBJ whole genome shotgun (WGS) entry which is preliminary data.</text>
</comment>
<dbReference type="Proteomes" id="UP001362999">
    <property type="component" value="Unassembled WGS sequence"/>
</dbReference>
<dbReference type="EMBL" id="JAWWNJ010000018">
    <property type="protein sequence ID" value="KAK7036916.1"/>
    <property type="molecule type" value="Genomic_DNA"/>
</dbReference>
<proteinExistence type="predicted"/>